<dbReference type="EMBL" id="FNBW01000011">
    <property type="protein sequence ID" value="SDG16781.1"/>
    <property type="molecule type" value="Genomic_DNA"/>
</dbReference>
<evidence type="ECO:0000256" key="1">
    <source>
        <dbReference type="ARBA" id="ARBA00004429"/>
    </source>
</evidence>
<evidence type="ECO:0000256" key="9">
    <source>
        <dbReference type="RuleBase" id="RU363032"/>
    </source>
</evidence>
<dbReference type="InterPro" id="IPR000515">
    <property type="entry name" value="MetI-like"/>
</dbReference>
<evidence type="ECO:0000256" key="7">
    <source>
        <dbReference type="ARBA" id="ARBA00022989"/>
    </source>
</evidence>
<dbReference type="InterPro" id="IPR043429">
    <property type="entry name" value="ArtM/GltK/GlnP/TcyL/YhdX-like"/>
</dbReference>
<dbReference type="GO" id="GO:0006865">
    <property type="term" value="P:amino acid transport"/>
    <property type="evidence" value="ECO:0007669"/>
    <property type="project" value="UniProtKB-KW"/>
</dbReference>
<dbReference type="SUPFAM" id="SSF161098">
    <property type="entry name" value="MetI-like"/>
    <property type="match status" value="1"/>
</dbReference>
<dbReference type="PANTHER" id="PTHR30614">
    <property type="entry name" value="MEMBRANE COMPONENT OF AMINO ACID ABC TRANSPORTER"/>
    <property type="match status" value="1"/>
</dbReference>
<comment type="caution">
    <text evidence="11">The sequence shown here is derived from an EMBL/GenBank/DDBJ whole genome shotgun (WGS) entry which is preliminary data.</text>
</comment>
<dbReference type="PROSITE" id="PS50928">
    <property type="entry name" value="ABC_TM1"/>
    <property type="match status" value="1"/>
</dbReference>
<dbReference type="Pfam" id="PF00528">
    <property type="entry name" value="BPD_transp_1"/>
    <property type="match status" value="1"/>
</dbReference>
<dbReference type="InterPro" id="IPR014341">
    <property type="entry name" value="Ectoine_EhuD"/>
</dbReference>
<evidence type="ECO:0000256" key="8">
    <source>
        <dbReference type="ARBA" id="ARBA00023136"/>
    </source>
</evidence>
<dbReference type="GO" id="GO:0043190">
    <property type="term" value="C:ATP-binding cassette (ABC) transporter complex"/>
    <property type="evidence" value="ECO:0007669"/>
    <property type="project" value="InterPro"/>
</dbReference>
<dbReference type="Gene3D" id="1.10.3720.10">
    <property type="entry name" value="MetI-like"/>
    <property type="match status" value="1"/>
</dbReference>
<organism evidence="11 12">
    <name type="scientific">Thalassobaculum litoreum DSM 18839</name>
    <dbReference type="NCBI Taxonomy" id="1123362"/>
    <lineage>
        <taxon>Bacteria</taxon>
        <taxon>Pseudomonadati</taxon>
        <taxon>Pseudomonadota</taxon>
        <taxon>Alphaproteobacteria</taxon>
        <taxon>Rhodospirillales</taxon>
        <taxon>Thalassobaculaceae</taxon>
        <taxon>Thalassobaculum</taxon>
    </lineage>
</organism>
<evidence type="ECO:0000256" key="3">
    <source>
        <dbReference type="ARBA" id="ARBA00022448"/>
    </source>
</evidence>
<dbReference type="PANTHER" id="PTHR30614:SF0">
    <property type="entry name" value="L-CYSTINE TRANSPORT SYSTEM PERMEASE PROTEIN TCYL"/>
    <property type="match status" value="1"/>
</dbReference>
<accession>A0A8G2BK75</accession>
<evidence type="ECO:0000313" key="11">
    <source>
        <dbReference type="EMBL" id="SDG16781.1"/>
    </source>
</evidence>
<comment type="subcellular location">
    <subcellularLocation>
        <location evidence="1">Cell inner membrane</location>
        <topology evidence="1">Multi-pass membrane protein</topology>
    </subcellularLocation>
    <subcellularLocation>
        <location evidence="9">Cell membrane</location>
        <topology evidence="9">Multi-pass membrane protein</topology>
    </subcellularLocation>
</comment>
<feature type="transmembrane region" description="Helical" evidence="9">
    <location>
        <begin position="189"/>
        <end position="208"/>
    </location>
</feature>
<dbReference type="NCBIfam" id="TIGR01726">
    <property type="entry name" value="HEQRo_perm_3TM"/>
    <property type="match status" value="1"/>
</dbReference>
<keyword evidence="5 9" id="KW-0812">Transmembrane</keyword>
<keyword evidence="12" id="KW-1185">Reference proteome</keyword>
<keyword evidence="4" id="KW-1003">Cell membrane</keyword>
<feature type="transmembrane region" description="Helical" evidence="9">
    <location>
        <begin position="15"/>
        <end position="43"/>
    </location>
</feature>
<keyword evidence="8 9" id="KW-0472">Membrane</keyword>
<feature type="domain" description="ABC transmembrane type-1" evidence="10">
    <location>
        <begin position="19"/>
        <end position="207"/>
    </location>
</feature>
<comment type="similarity">
    <text evidence="2">Belongs to the binding-protein-dependent transport system permease family. HisMQ subfamily.</text>
</comment>
<evidence type="ECO:0000256" key="4">
    <source>
        <dbReference type="ARBA" id="ARBA00022475"/>
    </source>
</evidence>
<dbReference type="RefSeq" id="WP_093152458.1">
    <property type="nucleotide sequence ID" value="NZ_FNBW01000011.1"/>
</dbReference>
<dbReference type="CDD" id="cd06261">
    <property type="entry name" value="TM_PBP2"/>
    <property type="match status" value="1"/>
</dbReference>
<evidence type="ECO:0000313" key="12">
    <source>
        <dbReference type="Proteomes" id="UP000198615"/>
    </source>
</evidence>
<reference evidence="11 12" key="1">
    <citation type="submission" date="2016-10" db="EMBL/GenBank/DDBJ databases">
        <authorList>
            <person name="Varghese N."/>
            <person name="Submissions S."/>
        </authorList>
    </citation>
    <scope>NUCLEOTIDE SEQUENCE [LARGE SCALE GENOMIC DNA]</scope>
    <source>
        <strain evidence="11 12">DSM 18839</strain>
    </source>
</reference>
<dbReference type="InterPro" id="IPR010065">
    <property type="entry name" value="AA_ABC_transptr_permease_3TM"/>
</dbReference>
<sequence length="218" mass="24394">MEWSWSVAYDVMPRLAAGLIVTVQATLVGALVAYVLGLALAILKMSPYRLVAWSSYWSSEFVRRTPLLVQLYFLFYVLPDLGIFLEPFAAGVIGLGLHFSTYTSEVFRAGIENVPKGQWEAARSLNYSTIQTWRHVVLPQAIPPMIPPLANYLITMFKETPLLAAITVVELFNAANIYSNSHYKYLEPMTLVGTFFLLVSIPAAALAIRLENAFRRKA</sequence>
<feature type="transmembrane region" description="Helical" evidence="9">
    <location>
        <begin position="73"/>
        <end position="97"/>
    </location>
</feature>
<evidence type="ECO:0000256" key="2">
    <source>
        <dbReference type="ARBA" id="ARBA00010072"/>
    </source>
</evidence>
<evidence type="ECO:0000256" key="6">
    <source>
        <dbReference type="ARBA" id="ARBA00022970"/>
    </source>
</evidence>
<evidence type="ECO:0000256" key="5">
    <source>
        <dbReference type="ARBA" id="ARBA00022692"/>
    </source>
</evidence>
<evidence type="ECO:0000259" key="10">
    <source>
        <dbReference type="PROSITE" id="PS50928"/>
    </source>
</evidence>
<keyword evidence="3 9" id="KW-0813">Transport</keyword>
<dbReference type="NCBIfam" id="TIGR03003">
    <property type="entry name" value="ectoine_ehuD"/>
    <property type="match status" value="1"/>
</dbReference>
<name>A0A8G2BK75_9PROT</name>
<gene>
    <name evidence="11" type="ORF">SAMN05660686_03592</name>
</gene>
<keyword evidence="7 9" id="KW-1133">Transmembrane helix</keyword>
<dbReference type="AlphaFoldDB" id="A0A8G2BK75"/>
<dbReference type="OrthoDB" id="7341446at2"/>
<dbReference type="InterPro" id="IPR035906">
    <property type="entry name" value="MetI-like_sf"/>
</dbReference>
<dbReference type="GO" id="GO:0022857">
    <property type="term" value="F:transmembrane transporter activity"/>
    <property type="evidence" value="ECO:0007669"/>
    <property type="project" value="InterPro"/>
</dbReference>
<proteinExistence type="inferred from homology"/>
<dbReference type="Proteomes" id="UP000198615">
    <property type="component" value="Unassembled WGS sequence"/>
</dbReference>
<protein>
    <submittedName>
        <fullName evidence="11">Polar amino acid transport system permease protein</fullName>
    </submittedName>
</protein>
<keyword evidence="6" id="KW-0029">Amino-acid transport</keyword>